<dbReference type="GO" id="GO:0016787">
    <property type="term" value="F:hydrolase activity"/>
    <property type="evidence" value="ECO:0007669"/>
    <property type="project" value="UniProtKB-KW"/>
</dbReference>
<dbReference type="EMBL" id="JBBKTX010000010">
    <property type="protein sequence ID" value="MFK4752608.1"/>
    <property type="molecule type" value="Genomic_DNA"/>
</dbReference>
<evidence type="ECO:0000313" key="5">
    <source>
        <dbReference type="Proteomes" id="UP001620597"/>
    </source>
</evidence>
<dbReference type="SMART" id="SM01027">
    <property type="entry name" value="Beta-Casp"/>
    <property type="match status" value="1"/>
</dbReference>
<feature type="domain" description="Metallo-beta-lactamase" evidence="2">
    <location>
        <begin position="24"/>
        <end position="244"/>
    </location>
</feature>
<gene>
    <name evidence="4" type="ORF">WG929_09340</name>
</gene>
<evidence type="ECO:0000259" key="2">
    <source>
        <dbReference type="SMART" id="SM00849"/>
    </source>
</evidence>
<name>A0ABW8NI14_9GAMM</name>
<dbReference type="SMART" id="SM00849">
    <property type="entry name" value="Lactamase_B"/>
    <property type="match status" value="1"/>
</dbReference>
<dbReference type="EC" id="3.-.-.-" evidence="4"/>
<evidence type="ECO:0000259" key="3">
    <source>
        <dbReference type="SMART" id="SM01027"/>
    </source>
</evidence>
<comment type="caution">
    <text evidence="4">The sequence shown here is derived from an EMBL/GenBank/DDBJ whole genome shotgun (WGS) entry which is preliminary data.</text>
</comment>
<keyword evidence="5" id="KW-1185">Reference proteome</keyword>
<dbReference type="Gene3D" id="3.40.50.10890">
    <property type="match status" value="1"/>
</dbReference>
<dbReference type="SUPFAM" id="SSF56281">
    <property type="entry name" value="Metallo-hydrolase/oxidoreductase"/>
    <property type="match status" value="1"/>
</dbReference>
<dbReference type="InterPro" id="IPR050698">
    <property type="entry name" value="MBL"/>
</dbReference>
<dbReference type="Gene3D" id="3.60.15.10">
    <property type="entry name" value="Ribonuclease Z/Hydroxyacylglutathione hydrolase-like"/>
    <property type="match status" value="1"/>
</dbReference>
<dbReference type="InterPro" id="IPR022712">
    <property type="entry name" value="Beta_Casp"/>
</dbReference>
<sequence length="484" mass="53763">MYNDTYNDTYNCNIVHHGAVTGVTGSCHRLTVDSGESLLVDCGLFQGAEATSSDGPDTELDRTRIDFDVSHVRALLVTHCHIDHVGRIPYLLAAGFNGPIYATVATCELLPMVIEDALKVGVTRNRSIIAQIIKTLKALLVPLPYDQWFDVSGFEFSSAPVRARFRVAGHILGSAYIELDIGNGRRVRDRKRVIFSGDLGAPYSPLLPAPKPPYRADTLVIESTYGDRLHDSRRVRQKRLQSLLERCLRDGGTILIPAFSIGRTQELLYELEDIFYRLGKSSPQQSPLSEYIDVVVDSPLAAEFTRQYRRLSELWDAEARGRLERGRHPLSFEQLLTINSHEEHLQTVGYLRRTGRPAIVIAASGMCAGGRMVNYLKALLPDARTDVLFVGYQARGTPGRDIQRWGPEGGYVVLDGERVTIQANIHTLSGYSAHADQKDLINFATRMRHPPGDIRIVHGDADAKQALKARLQAVLPTARVEIST</sequence>
<dbReference type="Pfam" id="PF10996">
    <property type="entry name" value="Beta-Casp"/>
    <property type="match status" value="1"/>
</dbReference>
<accession>A0ABW8NI14</accession>
<evidence type="ECO:0000313" key="4">
    <source>
        <dbReference type="EMBL" id="MFK4752608.1"/>
    </source>
</evidence>
<protein>
    <submittedName>
        <fullName evidence="4">MBL fold metallo-hydrolase</fullName>
        <ecNumber evidence="4">3.-.-.-</ecNumber>
    </submittedName>
</protein>
<dbReference type="RefSeq" id="WP_416205822.1">
    <property type="nucleotide sequence ID" value="NZ_JBBKTX010000010.1"/>
</dbReference>
<dbReference type="InterPro" id="IPR001279">
    <property type="entry name" value="Metallo-B-lactamas"/>
</dbReference>
<dbReference type="Pfam" id="PF07521">
    <property type="entry name" value="RMMBL"/>
    <property type="match status" value="1"/>
</dbReference>
<organism evidence="4 5">
    <name type="scientific">Oceanobacter antarcticus</name>
    <dbReference type="NCBI Taxonomy" id="3133425"/>
    <lineage>
        <taxon>Bacteria</taxon>
        <taxon>Pseudomonadati</taxon>
        <taxon>Pseudomonadota</taxon>
        <taxon>Gammaproteobacteria</taxon>
        <taxon>Oceanospirillales</taxon>
        <taxon>Oceanospirillaceae</taxon>
        <taxon>Oceanobacter</taxon>
    </lineage>
</organism>
<dbReference type="Proteomes" id="UP001620597">
    <property type="component" value="Unassembled WGS sequence"/>
</dbReference>
<dbReference type="PANTHER" id="PTHR11203">
    <property type="entry name" value="CLEAVAGE AND POLYADENYLATION SPECIFICITY FACTOR FAMILY MEMBER"/>
    <property type="match status" value="1"/>
</dbReference>
<reference evidence="4 5" key="1">
    <citation type="submission" date="2024-03" db="EMBL/GenBank/DDBJ databases">
        <title>High-quality draft genome sequence of Oceanobacter sp. wDCs-4.</title>
        <authorList>
            <person name="Dong C."/>
        </authorList>
    </citation>
    <scope>NUCLEOTIDE SEQUENCE [LARGE SCALE GENOMIC DNA]</scope>
    <source>
        <strain evidence="5">wDCs-4</strain>
    </source>
</reference>
<keyword evidence="1 4" id="KW-0378">Hydrolase</keyword>
<feature type="domain" description="Beta-Casp" evidence="3">
    <location>
        <begin position="264"/>
        <end position="402"/>
    </location>
</feature>
<dbReference type="PANTHER" id="PTHR11203:SF37">
    <property type="entry name" value="INTEGRATOR COMPLEX SUBUNIT 11"/>
    <property type="match status" value="1"/>
</dbReference>
<dbReference type="CDD" id="cd16295">
    <property type="entry name" value="TTHA0252-CPSF-like_MBL-fold"/>
    <property type="match status" value="1"/>
</dbReference>
<evidence type="ECO:0000256" key="1">
    <source>
        <dbReference type="ARBA" id="ARBA00022801"/>
    </source>
</evidence>
<dbReference type="InterPro" id="IPR036866">
    <property type="entry name" value="RibonucZ/Hydroxyglut_hydro"/>
</dbReference>
<dbReference type="Pfam" id="PF00753">
    <property type="entry name" value="Lactamase_B"/>
    <property type="match status" value="1"/>
</dbReference>
<proteinExistence type="predicted"/>
<dbReference type="InterPro" id="IPR011108">
    <property type="entry name" value="RMMBL"/>
</dbReference>